<dbReference type="GO" id="GO:0003677">
    <property type="term" value="F:DNA binding"/>
    <property type="evidence" value="ECO:0007669"/>
    <property type="project" value="InterPro"/>
</dbReference>
<organism evidence="7 8">
    <name type="scientific">Ferroacidibacillus organovorans</name>
    <dbReference type="NCBI Taxonomy" id="1765683"/>
    <lineage>
        <taxon>Bacteria</taxon>
        <taxon>Bacillati</taxon>
        <taxon>Bacillota</taxon>
        <taxon>Bacilli</taxon>
        <taxon>Bacillales</taxon>
        <taxon>Alicyclobacillaceae</taxon>
        <taxon>Ferroacidibacillus</taxon>
    </lineage>
</organism>
<feature type="domain" description="RNA polymerase sigma factor 70 region 4 type 2" evidence="6">
    <location>
        <begin position="114"/>
        <end position="166"/>
    </location>
</feature>
<dbReference type="SUPFAM" id="SSF88946">
    <property type="entry name" value="Sigma2 domain of RNA polymerase sigma factors"/>
    <property type="match status" value="1"/>
</dbReference>
<dbReference type="GO" id="GO:0006352">
    <property type="term" value="P:DNA-templated transcription initiation"/>
    <property type="evidence" value="ECO:0007669"/>
    <property type="project" value="InterPro"/>
</dbReference>
<name>A0A853KAN8_9BACL</name>
<dbReference type="InterPro" id="IPR007627">
    <property type="entry name" value="RNA_pol_sigma70_r2"/>
</dbReference>
<dbReference type="Gene3D" id="1.10.1740.10">
    <property type="match status" value="1"/>
</dbReference>
<proteinExistence type="inferred from homology"/>
<sequence>MNRLSPQSQEERVSLLQELMRAFGHDVIRLIDHYLHDRHAAEDLSQDVFLKVYDHLDDFRNESSYKTWILAIAANAAKDYLRAAARRVTPMETIPEGAPLPAVESAVVERAQRDQLWRAVDALPGVYREAIWLFYGHELSIEEAARVAKASVGAMKTRLHRGRAMLREGLGGGLDYESR</sequence>
<dbReference type="InterPro" id="IPR039425">
    <property type="entry name" value="RNA_pol_sigma-70-like"/>
</dbReference>
<protein>
    <recommendedName>
        <fullName evidence="9">RNA polymerase subunit sigma-24</fullName>
    </recommendedName>
</protein>
<dbReference type="CDD" id="cd06171">
    <property type="entry name" value="Sigma70_r4"/>
    <property type="match status" value="1"/>
</dbReference>
<comment type="similarity">
    <text evidence="1">Belongs to the sigma-70 factor family. ECF subfamily.</text>
</comment>
<reference evidence="7 8" key="1">
    <citation type="submission" date="2016-02" db="EMBL/GenBank/DDBJ databases">
        <title>Draft genome sequence of Acidibacillus ferrooxidans SLC66.</title>
        <authorList>
            <person name="Oliveira G."/>
            <person name="Nancucheo I."/>
            <person name="Dall'Agnol H."/>
            <person name="Johnson B."/>
            <person name="Oliveira R."/>
            <person name="Nunes G.L."/>
            <person name="Tzotzos G."/>
            <person name="Orellana S.C."/>
            <person name="Salim A.C."/>
            <person name="Araujo F.M."/>
        </authorList>
    </citation>
    <scope>NUCLEOTIDE SEQUENCE [LARGE SCALE GENOMIC DNA]</scope>
    <source>
        <strain evidence="7 8">SLC66</strain>
    </source>
</reference>
<evidence type="ECO:0000313" key="8">
    <source>
        <dbReference type="Proteomes" id="UP000077421"/>
    </source>
</evidence>
<dbReference type="Gene3D" id="1.10.10.10">
    <property type="entry name" value="Winged helix-like DNA-binding domain superfamily/Winged helix DNA-binding domain"/>
    <property type="match status" value="1"/>
</dbReference>
<feature type="domain" description="RNA polymerase sigma-70 region 2" evidence="5">
    <location>
        <begin position="19"/>
        <end position="87"/>
    </location>
</feature>
<dbReference type="GO" id="GO:0016987">
    <property type="term" value="F:sigma factor activity"/>
    <property type="evidence" value="ECO:0007669"/>
    <property type="project" value="UniProtKB-KW"/>
</dbReference>
<gene>
    <name evidence="7" type="ORF">AYW79_08240</name>
</gene>
<evidence type="ECO:0008006" key="9">
    <source>
        <dbReference type="Google" id="ProtNLM"/>
    </source>
</evidence>
<evidence type="ECO:0000313" key="7">
    <source>
        <dbReference type="EMBL" id="OAG93917.1"/>
    </source>
</evidence>
<evidence type="ECO:0000259" key="5">
    <source>
        <dbReference type="Pfam" id="PF04542"/>
    </source>
</evidence>
<evidence type="ECO:0000256" key="1">
    <source>
        <dbReference type="ARBA" id="ARBA00010641"/>
    </source>
</evidence>
<dbReference type="InterPro" id="IPR013249">
    <property type="entry name" value="RNA_pol_sigma70_r4_t2"/>
</dbReference>
<evidence type="ECO:0000256" key="3">
    <source>
        <dbReference type="ARBA" id="ARBA00023082"/>
    </source>
</evidence>
<dbReference type="NCBIfam" id="TIGR02937">
    <property type="entry name" value="sigma70-ECF"/>
    <property type="match status" value="1"/>
</dbReference>
<evidence type="ECO:0000256" key="4">
    <source>
        <dbReference type="ARBA" id="ARBA00023163"/>
    </source>
</evidence>
<dbReference type="PANTHER" id="PTHR43133:SF60">
    <property type="entry name" value="RNA POLYMERASE SIGMA FACTOR SIGV"/>
    <property type="match status" value="1"/>
</dbReference>
<dbReference type="OrthoDB" id="9794508at2"/>
<keyword evidence="3" id="KW-0731">Sigma factor</keyword>
<evidence type="ECO:0000259" key="6">
    <source>
        <dbReference type="Pfam" id="PF08281"/>
    </source>
</evidence>
<dbReference type="Pfam" id="PF04542">
    <property type="entry name" value="Sigma70_r2"/>
    <property type="match status" value="1"/>
</dbReference>
<dbReference type="InterPro" id="IPR013324">
    <property type="entry name" value="RNA_pol_sigma_r3/r4-like"/>
</dbReference>
<dbReference type="InterPro" id="IPR014284">
    <property type="entry name" value="RNA_pol_sigma-70_dom"/>
</dbReference>
<evidence type="ECO:0000256" key="2">
    <source>
        <dbReference type="ARBA" id="ARBA00023015"/>
    </source>
</evidence>
<keyword evidence="2" id="KW-0805">Transcription regulation</keyword>
<dbReference type="InterPro" id="IPR013325">
    <property type="entry name" value="RNA_pol_sigma_r2"/>
</dbReference>
<dbReference type="SUPFAM" id="SSF88659">
    <property type="entry name" value="Sigma3 and sigma4 domains of RNA polymerase sigma factors"/>
    <property type="match status" value="1"/>
</dbReference>
<dbReference type="RefSeq" id="WP_143216061.1">
    <property type="nucleotide sequence ID" value="NZ_LSUQ01000020.1"/>
</dbReference>
<dbReference type="Proteomes" id="UP000077421">
    <property type="component" value="Unassembled WGS sequence"/>
</dbReference>
<comment type="caution">
    <text evidence="7">The sequence shown here is derived from an EMBL/GenBank/DDBJ whole genome shotgun (WGS) entry which is preliminary data.</text>
</comment>
<dbReference type="Pfam" id="PF08281">
    <property type="entry name" value="Sigma70_r4_2"/>
    <property type="match status" value="1"/>
</dbReference>
<dbReference type="EMBL" id="LSUQ01000020">
    <property type="protein sequence ID" value="OAG93917.1"/>
    <property type="molecule type" value="Genomic_DNA"/>
</dbReference>
<dbReference type="AlphaFoldDB" id="A0A853KAN8"/>
<dbReference type="InterPro" id="IPR036388">
    <property type="entry name" value="WH-like_DNA-bd_sf"/>
</dbReference>
<keyword evidence="4" id="KW-0804">Transcription</keyword>
<dbReference type="PANTHER" id="PTHR43133">
    <property type="entry name" value="RNA POLYMERASE ECF-TYPE SIGMA FACTO"/>
    <property type="match status" value="1"/>
</dbReference>
<accession>A0A853KAN8</accession>